<organism evidence="1">
    <name type="scientific">viral metagenome</name>
    <dbReference type="NCBI Taxonomy" id="1070528"/>
    <lineage>
        <taxon>unclassified sequences</taxon>
        <taxon>metagenomes</taxon>
        <taxon>organismal metagenomes</taxon>
    </lineage>
</organism>
<protein>
    <recommendedName>
        <fullName evidence="2">WLM domain-containing protein</fullName>
    </recommendedName>
</protein>
<reference evidence="1" key="1">
    <citation type="submission" date="2020-03" db="EMBL/GenBank/DDBJ databases">
        <title>The deep terrestrial virosphere.</title>
        <authorList>
            <person name="Holmfeldt K."/>
            <person name="Nilsson E."/>
            <person name="Simone D."/>
            <person name="Lopez-Fernandez M."/>
            <person name="Wu X."/>
            <person name="de Brujin I."/>
            <person name="Lundin D."/>
            <person name="Andersson A."/>
            <person name="Bertilsson S."/>
            <person name="Dopson M."/>
        </authorList>
    </citation>
    <scope>NUCLEOTIDE SEQUENCE</scope>
    <source>
        <strain evidence="1">MM415B01461</strain>
    </source>
</reference>
<sequence>MEIPKKIKIGGRNYNVLFPYNFMERGDIKGQHDGDMEVLRIDSRDIYSHELRPMSSVVVTLIHEVLHAIDYVTGHRVFSENEKACEGFSECLYQILVDNGWLELEQ</sequence>
<accession>A0A6M3ILT9</accession>
<evidence type="ECO:0000313" key="1">
    <source>
        <dbReference type="EMBL" id="QJA58373.1"/>
    </source>
</evidence>
<dbReference type="EMBL" id="MT141320">
    <property type="protein sequence ID" value="QJA58373.1"/>
    <property type="molecule type" value="Genomic_DNA"/>
</dbReference>
<gene>
    <name evidence="1" type="ORF">MM415B01461_0012</name>
</gene>
<proteinExistence type="predicted"/>
<dbReference type="AlphaFoldDB" id="A0A6M3ILT9"/>
<evidence type="ECO:0008006" key="2">
    <source>
        <dbReference type="Google" id="ProtNLM"/>
    </source>
</evidence>
<name>A0A6M3ILT9_9ZZZZ</name>